<dbReference type="PANTHER" id="PTHR42923:SF26">
    <property type="entry name" value="FMN REDUCTASE LOT6, PUTATIVE (AFU_ORTHOLOGUE AFUA_7G06600)-RELATED"/>
    <property type="match status" value="1"/>
</dbReference>
<organism evidence="3 4">
    <name type="scientific">Colletotrichum sojae</name>
    <dbReference type="NCBI Taxonomy" id="2175907"/>
    <lineage>
        <taxon>Eukaryota</taxon>
        <taxon>Fungi</taxon>
        <taxon>Dikarya</taxon>
        <taxon>Ascomycota</taxon>
        <taxon>Pezizomycotina</taxon>
        <taxon>Sordariomycetes</taxon>
        <taxon>Hypocreomycetidae</taxon>
        <taxon>Glomerellales</taxon>
        <taxon>Glomerellaceae</taxon>
        <taxon>Colletotrichum</taxon>
        <taxon>Colletotrichum orchidearum species complex</taxon>
    </lineage>
</organism>
<dbReference type="SUPFAM" id="SSF51905">
    <property type="entry name" value="FAD/NAD(P)-binding domain"/>
    <property type="match status" value="1"/>
</dbReference>
<protein>
    <submittedName>
        <fullName evidence="3">Flavin-containing superfamily Amine oxidase</fullName>
    </submittedName>
</protein>
<dbReference type="Gene3D" id="3.50.50.60">
    <property type="entry name" value="FAD/NAD(P)-binding domain"/>
    <property type="match status" value="1"/>
</dbReference>
<dbReference type="InterPro" id="IPR050464">
    <property type="entry name" value="Zeta_carotene_desat/Oxidored"/>
</dbReference>
<dbReference type="Pfam" id="PF01593">
    <property type="entry name" value="Amino_oxidase"/>
    <property type="match status" value="1"/>
</dbReference>
<dbReference type="Proteomes" id="UP000652219">
    <property type="component" value="Unassembled WGS sequence"/>
</dbReference>
<dbReference type="Gene3D" id="1.10.405.20">
    <property type="match status" value="1"/>
</dbReference>
<reference evidence="3 4" key="1">
    <citation type="journal article" date="2020" name="Phytopathology">
        <title>Genome Sequence Resources of Colletotrichum truncatum, C. plurivorum, C. musicola, and C. sojae: Four Species Pathogenic to Soybean (Glycine max).</title>
        <authorList>
            <person name="Rogerio F."/>
            <person name="Boufleur T.R."/>
            <person name="Ciampi-Guillardi M."/>
            <person name="Sukno S.A."/>
            <person name="Thon M.R."/>
            <person name="Massola Junior N.S."/>
            <person name="Baroncelli R."/>
        </authorList>
    </citation>
    <scope>NUCLEOTIDE SEQUENCE [LARGE SCALE GENOMIC DNA]</scope>
    <source>
        <strain evidence="3 4">LFN0009</strain>
    </source>
</reference>
<dbReference type="EMBL" id="WIGN01000396">
    <property type="protein sequence ID" value="KAF6795030.1"/>
    <property type="molecule type" value="Genomic_DNA"/>
</dbReference>
<dbReference type="InterPro" id="IPR036188">
    <property type="entry name" value="FAD/NAD-bd_sf"/>
</dbReference>
<evidence type="ECO:0000259" key="2">
    <source>
        <dbReference type="Pfam" id="PF01593"/>
    </source>
</evidence>
<dbReference type="GO" id="GO:0016491">
    <property type="term" value="F:oxidoreductase activity"/>
    <property type="evidence" value="ECO:0007669"/>
    <property type="project" value="InterPro"/>
</dbReference>
<gene>
    <name evidence="3" type="ORF">CSOJ01_13517</name>
</gene>
<evidence type="ECO:0000313" key="3">
    <source>
        <dbReference type="EMBL" id="KAF6795030.1"/>
    </source>
</evidence>
<name>A0A8H6ISS2_9PEZI</name>
<dbReference type="InterPro" id="IPR002937">
    <property type="entry name" value="Amino_oxidase"/>
</dbReference>
<sequence length="475" mass="50298">MKFSRLASSAAVLPLGGALAKPCAAPIEADVAIIGGGSAGIHAAIHLRDAGASVVVVEKRHQIGGHAETYVNPQTGVPANVGVVIFENRDVVSSYFDRLNVSILRANPLNPAPGALETKNYDFALGIPIPAQSEADAAAQQAAVQAAAQSYAANVLAKYPWIDEGFLVPDPVPEELALPFGELAARYNFTALLPIIWQFSWYAGDITTIPSLYGIKGFGPGLFNSTFGEFILSASGDTRSLYEAAARELGDDVLLNATVVEVDRSKADGVSLVVQQPDQAAKRIRAKKLLIAVPPTLDNVGEYDLSDDERELFSKFFAIGYWTGVATIPGLETNLANIGVTRPANQPIIPGTNGINTAGSPGDFLFGVGFDRSNYTDADGEAVMRDHLTKLAAAGAVPADAAETVVFPYYSNHAPFNVRVSAEEIRDGFYGKLLALEGERNTYWAGAAFGSQNSALVWSFNEGTVLPGLKRDLGL</sequence>
<feature type="domain" description="Amine oxidase" evidence="2">
    <location>
        <begin position="39"/>
        <end position="299"/>
    </location>
</feature>
<feature type="signal peptide" evidence="1">
    <location>
        <begin position="1"/>
        <end position="20"/>
    </location>
</feature>
<comment type="caution">
    <text evidence="3">The sequence shown here is derived from an EMBL/GenBank/DDBJ whole genome shotgun (WGS) entry which is preliminary data.</text>
</comment>
<keyword evidence="4" id="KW-1185">Reference proteome</keyword>
<proteinExistence type="predicted"/>
<dbReference type="Gene3D" id="3.30.70.1990">
    <property type="match status" value="1"/>
</dbReference>
<evidence type="ECO:0000256" key="1">
    <source>
        <dbReference type="SAM" id="SignalP"/>
    </source>
</evidence>
<dbReference type="PANTHER" id="PTHR42923">
    <property type="entry name" value="PROTOPORPHYRINOGEN OXIDASE"/>
    <property type="match status" value="1"/>
</dbReference>
<accession>A0A8H6ISS2</accession>
<keyword evidence="1" id="KW-0732">Signal</keyword>
<feature type="chain" id="PRO_5034817598" evidence="1">
    <location>
        <begin position="21"/>
        <end position="475"/>
    </location>
</feature>
<evidence type="ECO:0000313" key="4">
    <source>
        <dbReference type="Proteomes" id="UP000652219"/>
    </source>
</evidence>
<dbReference type="AlphaFoldDB" id="A0A8H6ISS2"/>